<protein>
    <submittedName>
        <fullName evidence="1">Uncharacterized protein</fullName>
    </submittedName>
</protein>
<accession>A0A4C1YIG1</accession>
<dbReference type="Proteomes" id="UP000299102">
    <property type="component" value="Unassembled WGS sequence"/>
</dbReference>
<reference evidence="1 2" key="1">
    <citation type="journal article" date="2019" name="Commun. Biol.">
        <title>The bagworm genome reveals a unique fibroin gene that provides high tensile strength.</title>
        <authorList>
            <person name="Kono N."/>
            <person name="Nakamura H."/>
            <person name="Ohtoshi R."/>
            <person name="Tomita M."/>
            <person name="Numata K."/>
            <person name="Arakawa K."/>
        </authorList>
    </citation>
    <scope>NUCLEOTIDE SEQUENCE [LARGE SCALE GENOMIC DNA]</scope>
</reference>
<name>A0A4C1YIG1_EUMVA</name>
<sequence>MKSDFRTCPLTSTGIGIGALRGARRPGRRALGAVHDFRTTPTAEYAERRSISNSCKLNTMNPSHKNVTTDTAVARRPSGLCGPAEARCQILYNFASRRKNT</sequence>
<proteinExistence type="predicted"/>
<dbReference type="EMBL" id="BGZK01001198">
    <property type="protein sequence ID" value="GBP74197.1"/>
    <property type="molecule type" value="Genomic_DNA"/>
</dbReference>
<evidence type="ECO:0000313" key="2">
    <source>
        <dbReference type="Proteomes" id="UP000299102"/>
    </source>
</evidence>
<evidence type="ECO:0000313" key="1">
    <source>
        <dbReference type="EMBL" id="GBP74197.1"/>
    </source>
</evidence>
<comment type="caution">
    <text evidence="1">The sequence shown here is derived from an EMBL/GenBank/DDBJ whole genome shotgun (WGS) entry which is preliminary data.</text>
</comment>
<dbReference type="AlphaFoldDB" id="A0A4C1YIG1"/>
<keyword evidence="2" id="KW-1185">Reference proteome</keyword>
<gene>
    <name evidence="1" type="ORF">EVAR_48247_1</name>
</gene>
<organism evidence="1 2">
    <name type="scientific">Eumeta variegata</name>
    <name type="common">Bagworm moth</name>
    <name type="synonym">Eumeta japonica</name>
    <dbReference type="NCBI Taxonomy" id="151549"/>
    <lineage>
        <taxon>Eukaryota</taxon>
        <taxon>Metazoa</taxon>
        <taxon>Ecdysozoa</taxon>
        <taxon>Arthropoda</taxon>
        <taxon>Hexapoda</taxon>
        <taxon>Insecta</taxon>
        <taxon>Pterygota</taxon>
        <taxon>Neoptera</taxon>
        <taxon>Endopterygota</taxon>
        <taxon>Lepidoptera</taxon>
        <taxon>Glossata</taxon>
        <taxon>Ditrysia</taxon>
        <taxon>Tineoidea</taxon>
        <taxon>Psychidae</taxon>
        <taxon>Oiketicinae</taxon>
        <taxon>Eumeta</taxon>
    </lineage>
</organism>